<sequence>MTKFRSITGTRYQKCFFLKKKSTQLYEEINFSFFIFGQKLLKRQADKHTQSPQKTLIPKLNTSFKGFKCSNTFLFQFWHLTIKREISNEPPPPPSPSPSPTPTPCRTINSGVTNMKIGVSVIYGQKYFLKRRKKIGCFSGQQ</sequence>
<comment type="caution">
    <text evidence="2">The sequence shown here is derived from an EMBL/GenBank/DDBJ whole genome shotgun (WGS) entry which is preliminary data.</text>
</comment>
<evidence type="ECO:0000313" key="2">
    <source>
        <dbReference type="EMBL" id="CAL4115448.1"/>
    </source>
</evidence>
<protein>
    <submittedName>
        <fullName evidence="2">Uncharacterized protein</fullName>
    </submittedName>
</protein>
<keyword evidence="3" id="KW-1185">Reference proteome</keyword>
<evidence type="ECO:0000313" key="3">
    <source>
        <dbReference type="Proteomes" id="UP001497623"/>
    </source>
</evidence>
<gene>
    <name evidence="2" type="ORF">MNOR_LOCUS20654</name>
</gene>
<dbReference type="AlphaFoldDB" id="A0AAV2R6Z6"/>
<reference evidence="2 3" key="1">
    <citation type="submission" date="2024-05" db="EMBL/GenBank/DDBJ databases">
        <authorList>
            <person name="Wallberg A."/>
        </authorList>
    </citation>
    <scope>NUCLEOTIDE SEQUENCE [LARGE SCALE GENOMIC DNA]</scope>
</reference>
<dbReference type="Proteomes" id="UP001497623">
    <property type="component" value="Unassembled WGS sequence"/>
</dbReference>
<proteinExistence type="predicted"/>
<organism evidence="2 3">
    <name type="scientific">Meganyctiphanes norvegica</name>
    <name type="common">Northern krill</name>
    <name type="synonym">Thysanopoda norvegica</name>
    <dbReference type="NCBI Taxonomy" id="48144"/>
    <lineage>
        <taxon>Eukaryota</taxon>
        <taxon>Metazoa</taxon>
        <taxon>Ecdysozoa</taxon>
        <taxon>Arthropoda</taxon>
        <taxon>Crustacea</taxon>
        <taxon>Multicrustacea</taxon>
        <taxon>Malacostraca</taxon>
        <taxon>Eumalacostraca</taxon>
        <taxon>Eucarida</taxon>
        <taxon>Euphausiacea</taxon>
        <taxon>Euphausiidae</taxon>
        <taxon>Meganyctiphanes</taxon>
    </lineage>
</organism>
<feature type="compositionally biased region" description="Pro residues" evidence="1">
    <location>
        <begin position="89"/>
        <end position="103"/>
    </location>
</feature>
<feature type="region of interest" description="Disordered" evidence="1">
    <location>
        <begin position="86"/>
        <end position="109"/>
    </location>
</feature>
<accession>A0AAV2R6Z6</accession>
<name>A0AAV2R6Z6_MEGNR</name>
<evidence type="ECO:0000256" key="1">
    <source>
        <dbReference type="SAM" id="MobiDB-lite"/>
    </source>
</evidence>
<dbReference type="EMBL" id="CAXKWB010016110">
    <property type="protein sequence ID" value="CAL4115448.1"/>
    <property type="molecule type" value="Genomic_DNA"/>
</dbReference>